<proteinExistence type="predicted"/>
<evidence type="ECO:0000256" key="1">
    <source>
        <dbReference type="SAM" id="MobiDB-lite"/>
    </source>
</evidence>
<name>A0AA39XBN8_9PEZI</name>
<dbReference type="Proteomes" id="UP001174934">
    <property type="component" value="Unassembled WGS sequence"/>
</dbReference>
<dbReference type="AlphaFoldDB" id="A0AA39XBN8"/>
<protein>
    <submittedName>
        <fullName evidence="2">Uncharacterized protein</fullName>
    </submittedName>
</protein>
<comment type="caution">
    <text evidence="2">The sequence shown here is derived from an EMBL/GenBank/DDBJ whole genome shotgun (WGS) entry which is preliminary data.</text>
</comment>
<gene>
    <name evidence="2" type="ORF">B0T17DRAFT_507385</name>
</gene>
<evidence type="ECO:0000313" key="2">
    <source>
        <dbReference type="EMBL" id="KAK0630954.1"/>
    </source>
</evidence>
<evidence type="ECO:0000313" key="3">
    <source>
        <dbReference type="Proteomes" id="UP001174934"/>
    </source>
</evidence>
<keyword evidence="3" id="KW-1185">Reference proteome</keyword>
<reference evidence="2" key="1">
    <citation type="submission" date="2023-06" db="EMBL/GenBank/DDBJ databases">
        <title>Genome-scale phylogeny and comparative genomics of the fungal order Sordariales.</title>
        <authorList>
            <consortium name="Lawrence Berkeley National Laboratory"/>
            <person name="Hensen N."/>
            <person name="Bonometti L."/>
            <person name="Westerberg I."/>
            <person name="Brannstrom I.O."/>
            <person name="Guillou S."/>
            <person name="Cros-Aarteil S."/>
            <person name="Calhoun S."/>
            <person name="Haridas S."/>
            <person name="Kuo A."/>
            <person name="Mondo S."/>
            <person name="Pangilinan J."/>
            <person name="Riley R."/>
            <person name="LaButti K."/>
            <person name="Andreopoulos B."/>
            <person name="Lipzen A."/>
            <person name="Chen C."/>
            <person name="Yanf M."/>
            <person name="Daum C."/>
            <person name="Ng V."/>
            <person name="Clum A."/>
            <person name="Steindorff A."/>
            <person name="Ohm R."/>
            <person name="Martin F."/>
            <person name="Silar P."/>
            <person name="Natvig D."/>
            <person name="Lalanne C."/>
            <person name="Gautier V."/>
            <person name="Ament-velasquez S.L."/>
            <person name="Kruys A."/>
            <person name="Hutchinson M.I."/>
            <person name="Powell A.J."/>
            <person name="Barry K."/>
            <person name="Miller A.N."/>
            <person name="Grigoriev I.V."/>
            <person name="Debuchy R."/>
            <person name="Gladieux P."/>
            <person name="Thoren M.H."/>
            <person name="Johannesson H."/>
        </authorList>
    </citation>
    <scope>NUCLEOTIDE SEQUENCE</scope>
    <source>
        <strain evidence="2">SMH3391-2</strain>
    </source>
</reference>
<accession>A0AA39XBN8</accession>
<feature type="compositionally biased region" description="Basic and acidic residues" evidence="1">
    <location>
        <begin position="210"/>
        <end position="221"/>
    </location>
</feature>
<feature type="region of interest" description="Disordered" evidence="1">
    <location>
        <begin position="210"/>
        <end position="254"/>
    </location>
</feature>
<sequence length="361" mass="39362">MCARILRKPQDGSDSSQGDGARWACIYAGILSGAKRVGVEERTTSTPYTTYHHHHRAASSLARTGRRGGRYLRRTQHTTTIDQGPGHANQREGASMFAEEVVVQMQIGLPAFTWQQAAARSRLWVGFFKVYAYCTTVLQVIDIMSDVVASHLTVDFTEQPPVHTARAMVSSDGVSKFRVAGGHLASWVRYPAPTPGGGLREVVECQKGNEIQEKPQTKLRSDSPPLPPPPFGNARNAQPGFSERGGRRQFAPPTTQQTHILGDELIILGELPFALACTPTAVQNLTVLLLGGSFWAPSVRRTDKMLGICGSGSPALKNFFHVDPLAIRAIRTHRRRGGGRLHGRASPGTQHFFGIGTDVLR</sequence>
<organism evidence="2 3">
    <name type="scientific">Bombardia bombarda</name>
    <dbReference type="NCBI Taxonomy" id="252184"/>
    <lineage>
        <taxon>Eukaryota</taxon>
        <taxon>Fungi</taxon>
        <taxon>Dikarya</taxon>
        <taxon>Ascomycota</taxon>
        <taxon>Pezizomycotina</taxon>
        <taxon>Sordariomycetes</taxon>
        <taxon>Sordariomycetidae</taxon>
        <taxon>Sordariales</taxon>
        <taxon>Lasiosphaeriaceae</taxon>
        <taxon>Bombardia</taxon>
    </lineage>
</organism>
<dbReference type="EMBL" id="JAULSR010000002">
    <property type="protein sequence ID" value="KAK0630954.1"/>
    <property type="molecule type" value="Genomic_DNA"/>
</dbReference>